<feature type="transmembrane region" description="Helical" evidence="8">
    <location>
        <begin position="54"/>
        <end position="76"/>
    </location>
</feature>
<organism evidence="10 11">
    <name type="scientific">Pediococcus ethanolidurans</name>
    <dbReference type="NCBI Taxonomy" id="319653"/>
    <lineage>
        <taxon>Bacteria</taxon>
        <taxon>Bacillati</taxon>
        <taxon>Bacillota</taxon>
        <taxon>Bacilli</taxon>
        <taxon>Lactobacillales</taxon>
        <taxon>Lactobacillaceae</taxon>
        <taxon>Pediococcus</taxon>
    </lineage>
</organism>
<keyword evidence="5" id="KW-0029">Amino-acid transport</keyword>
<feature type="transmembrane region" description="Helical" evidence="8">
    <location>
        <begin position="12"/>
        <end position="34"/>
    </location>
</feature>
<evidence type="ECO:0000313" key="11">
    <source>
        <dbReference type="Proteomes" id="UP000182818"/>
    </source>
</evidence>
<feature type="transmembrane region" description="Helical" evidence="8">
    <location>
        <begin position="88"/>
        <end position="109"/>
    </location>
</feature>
<accession>A0A1H9RZI9</accession>
<proteinExistence type="inferred from homology"/>
<dbReference type="InterPro" id="IPR035906">
    <property type="entry name" value="MetI-like_sf"/>
</dbReference>
<comment type="caution">
    <text evidence="10">The sequence shown here is derived from an EMBL/GenBank/DDBJ whole genome shotgun (WGS) entry which is preliminary data.</text>
</comment>
<dbReference type="Pfam" id="PF00528">
    <property type="entry name" value="BPD_transp_1"/>
    <property type="match status" value="1"/>
</dbReference>
<dbReference type="NCBIfam" id="TIGR01726">
    <property type="entry name" value="HEQRo_perm_3TM"/>
    <property type="match status" value="1"/>
</dbReference>
<evidence type="ECO:0000256" key="5">
    <source>
        <dbReference type="ARBA" id="ARBA00022970"/>
    </source>
</evidence>
<keyword evidence="11" id="KW-1185">Reference proteome</keyword>
<gene>
    <name evidence="10" type="ORF">SAMN04487973_1174</name>
</gene>
<dbReference type="CDD" id="cd06261">
    <property type="entry name" value="TM_PBP2"/>
    <property type="match status" value="1"/>
</dbReference>
<dbReference type="SUPFAM" id="SSF161098">
    <property type="entry name" value="MetI-like"/>
    <property type="match status" value="1"/>
</dbReference>
<evidence type="ECO:0000256" key="3">
    <source>
        <dbReference type="ARBA" id="ARBA00022475"/>
    </source>
</evidence>
<dbReference type="InterPro" id="IPR000515">
    <property type="entry name" value="MetI-like"/>
</dbReference>
<evidence type="ECO:0000259" key="9">
    <source>
        <dbReference type="PROSITE" id="PS50928"/>
    </source>
</evidence>
<dbReference type="InterPro" id="IPR010065">
    <property type="entry name" value="AA_ABC_transptr_permease_3TM"/>
</dbReference>
<dbReference type="Proteomes" id="UP000182818">
    <property type="component" value="Unassembled WGS sequence"/>
</dbReference>
<evidence type="ECO:0000256" key="2">
    <source>
        <dbReference type="ARBA" id="ARBA00022448"/>
    </source>
</evidence>
<evidence type="ECO:0000256" key="7">
    <source>
        <dbReference type="ARBA" id="ARBA00023136"/>
    </source>
</evidence>
<evidence type="ECO:0000256" key="4">
    <source>
        <dbReference type="ARBA" id="ARBA00022692"/>
    </source>
</evidence>
<reference evidence="10 11" key="1">
    <citation type="submission" date="2016-10" db="EMBL/GenBank/DDBJ databases">
        <authorList>
            <person name="Varghese N."/>
            <person name="Submissions S."/>
        </authorList>
    </citation>
    <scope>NUCLEOTIDE SEQUENCE [LARGE SCALE GENOMIC DNA]</scope>
    <source>
        <strain evidence="10 11">CGMCC 1.3889</strain>
    </source>
</reference>
<evidence type="ECO:0000256" key="1">
    <source>
        <dbReference type="ARBA" id="ARBA00004651"/>
    </source>
</evidence>
<dbReference type="PANTHER" id="PTHR30614:SF0">
    <property type="entry name" value="L-CYSTINE TRANSPORT SYSTEM PERMEASE PROTEIN TCYL"/>
    <property type="match status" value="1"/>
</dbReference>
<name>A0A1H9RZI9_9LACO</name>
<dbReference type="InterPro" id="IPR043429">
    <property type="entry name" value="ArtM/GltK/GlnP/TcyL/YhdX-like"/>
</dbReference>
<protein>
    <submittedName>
        <fullName evidence="10">Polar amino acid transport system permease protein</fullName>
    </submittedName>
</protein>
<keyword evidence="2 8" id="KW-0813">Transport</keyword>
<dbReference type="Gene3D" id="1.10.3720.10">
    <property type="entry name" value="MetI-like"/>
    <property type="match status" value="1"/>
</dbReference>
<dbReference type="PANTHER" id="PTHR30614">
    <property type="entry name" value="MEMBRANE COMPONENT OF AMINO ACID ABC TRANSPORTER"/>
    <property type="match status" value="1"/>
</dbReference>
<keyword evidence="6 8" id="KW-1133">Transmembrane helix</keyword>
<sequence>MKQLRTGVEPRLLVLLNYLLIQEDFFIIGGMNMLSLHYISQILPSLLVGTTMTLKIFCWTLIGALPLGMIFGLGLVSNIKLVKYFLNFYVWLMRGTPLLLQLIFVFYGLPIVGIVFQRYDAALFAFILNYSAYFAEIFRGGLQSVDRGQYEAAKVLRLSYWQTIRKIVIPQVAKIVLPSIGNEVINLVKDSSLVYVIGIGDLLRAGNVASARDVTLIPLLLVGVIYLLLTAVCTYVLRRVEKHYAYWR</sequence>
<comment type="subcellular location">
    <subcellularLocation>
        <location evidence="1 8">Cell membrane</location>
        <topology evidence="1 8">Multi-pass membrane protein</topology>
    </subcellularLocation>
</comment>
<evidence type="ECO:0000313" key="10">
    <source>
        <dbReference type="EMBL" id="SER78147.1"/>
    </source>
</evidence>
<keyword evidence="7 8" id="KW-0472">Membrane</keyword>
<evidence type="ECO:0000256" key="8">
    <source>
        <dbReference type="RuleBase" id="RU363032"/>
    </source>
</evidence>
<keyword evidence="4 8" id="KW-0812">Transmembrane</keyword>
<comment type="similarity">
    <text evidence="8">Belongs to the binding-protein-dependent transport system permease family.</text>
</comment>
<dbReference type="PROSITE" id="PS50928">
    <property type="entry name" value="ABC_TM1"/>
    <property type="match status" value="1"/>
</dbReference>
<feature type="transmembrane region" description="Helical" evidence="8">
    <location>
        <begin position="214"/>
        <end position="237"/>
    </location>
</feature>
<keyword evidence="3" id="KW-1003">Cell membrane</keyword>
<feature type="domain" description="ABC transmembrane type-1" evidence="9">
    <location>
        <begin position="50"/>
        <end position="237"/>
    </location>
</feature>
<evidence type="ECO:0000256" key="6">
    <source>
        <dbReference type="ARBA" id="ARBA00022989"/>
    </source>
</evidence>
<dbReference type="EMBL" id="FOGK01000017">
    <property type="protein sequence ID" value="SER78147.1"/>
    <property type="molecule type" value="Genomic_DNA"/>
</dbReference>